<comment type="similarity">
    <text evidence="1 6">Belongs to the iron/ascorbate-dependent oxidoreductase family.</text>
</comment>
<dbReference type="FunFam" id="2.60.120.330:FF:000049">
    <property type="entry name" value="Probable iron/ascorbate oxidoreductase"/>
    <property type="match status" value="1"/>
</dbReference>
<dbReference type="GO" id="GO:0051213">
    <property type="term" value="F:dioxygenase activity"/>
    <property type="evidence" value="ECO:0007669"/>
    <property type="project" value="UniProtKB-KW"/>
</dbReference>
<dbReference type="InterPro" id="IPR005123">
    <property type="entry name" value="Oxoglu/Fe-dep_dioxygenase_dom"/>
</dbReference>
<keyword evidence="2 6" id="KW-0479">Metal-binding</keyword>
<feature type="domain" description="Fe2OG dioxygenase" evidence="7">
    <location>
        <begin position="187"/>
        <end position="302"/>
    </location>
</feature>
<keyword evidence="5 6" id="KW-0408">Iron</keyword>
<dbReference type="InterPro" id="IPR027443">
    <property type="entry name" value="IPNS-like_sf"/>
</dbReference>
<dbReference type="Proteomes" id="UP001344447">
    <property type="component" value="Unassembled WGS sequence"/>
</dbReference>
<evidence type="ECO:0000259" key="7">
    <source>
        <dbReference type="PROSITE" id="PS51471"/>
    </source>
</evidence>
<evidence type="ECO:0000256" key="6">
    <source>
        <dbReference type="RuleBase" id="RU003682"/>
    </source>
</evidence>
<dbReference type="Pfam" id="PF14226">
    <property type="entry name" value="DIOX_N"/>
    <property type="match status" value="1"/>
</dbReference>
<dbReference type="Pfam" id="PF03171">
    <property type="entry name" value="2OG-FeII_Oxy"/>
    <property type="match status" value="1"/>
</dbReference>
<dbReference type="EMBL" id="JAVFKY010000002">
    <property type="protein sequence ID" value="KAK5581566.1"/>
    <property type="molecule type" value="Genomic_DNA"/>
</dbReference>
<dbReference type="InterPro" id="IPR026992">
    <property type="entry name" value="DIOX_N"/>
</dbReference>
<dbReference type="GO" id="GO:0046872">
    <property type="term" value="F:metal ion binding"/>
    <property type="evidence" value="ECO:0007669"/>
    <property type="project" value="UniProtKB-KW"/>
</dbReference>
<evidence type="ECO:0000313" key="8">
    <source>
        <dbReference type="EMBL" id="KAK5581566.1"/>
    </source>
</evidence>
<proteinExistence type="inferred from homology"/>
<keyword evidence="9" id="KW-1185">Reference proteome</keyword>
<keyword evidence="3" id="KW-0223">Dioxygenase</keyword>
<evidence type="ECO:0000256" key="2">
    <source>
        <dbReference type="ARBA" id="ARBA00022723"/>
    </source>
</evidence>
<dbReference type="AlphaFoldDB" id="A0AAN7YVG8"/>
<accession>A0AAN7YVG8</accession>
<evidence type="ECO:0000256" key="3">
    <source>
        <dbReference type="ARBA" id="ARBA00022964"/>
    </source>
</evidence>
<dbReference type="PANTHER" id="PTHR47990">
    <property type="entry name" value="2-OXOGLUTARATE (2OG) AND FE(II)-DEPENDENT OXYGENASE SUPERFAMILY PROTEIN-RELATED"/>
    <property type="match status" value="1"/>
</dbReference>
<name>A0AAN7YVG8_9MYCE</name>
<sequence>MLNNNISTVSVEQLPIIDISSYNEELKKQIVSKEIENACKNFGFFYIKGHGIEQELIDRLERLSKKFFSLDQSTKMKYRMELAQKAWRGYFIVGGELTSGLKDWKEGLYLGTELSDEHPMVIAQTPLHGLNLFPTSQEEIDYDIVGFKDTILTYIDKVTQLGHTLMELIAISLNLSPDYFSSRYTQDPLILFRIFNYPSIINDNNNKLGEGSETIEDKVEWGVGEHTDYGVLTILYQDNVGGLQVHSKNGWISAPPIQGSFVCNIGDMLDRMTGGLYRSTPHRVELNRSGRDRISFPLFFDPNFNSYPTEIEGIEQIQNKDDSSSRWDHFNIHSFKGSYGQYLLNKVGKVFPDLKNNVL</sequence>
<dbReference type="SUPFAM" id="SSF51197">
    <property type="entry name" value="Clavaminate synthase-like"/>
    <property type="match status" value="1"/>
</dbReference>
<keyword evidence="4 6" id="KW-0560">Oxidoreductase</keyword>
<dbReference type="PROSITE" id="PS51471">
    <property type="entry name" value="FE2OG_OXY"/>
    <property type="match status" value="1"/>
</dbReference>
<evidence type="ECO:0000256" key="4">
    <source>
        <dbReference type="ARBA" id="ARBA00023002"/>
    </source>
</evidence>
<dbReference type="Gene3D" id="2.60.120.330">
    <property type="entry name" value="B-lactam Antibiotic, Isopenicillin N Synthase, Chain"/>
    <property type="match status" value="1"/>
</dbReference>
<evidence type="ECO:0000256" key="5">
    <source>
        <dbReference type="ARBA" id="ARBA00023004"/>
    </source>
</evidence>
<dbReference type="InterPro" id="IPR050231">
    <property type="entry name" value="Iron_ascorbate_oxido_reductase"/>
</dbReference>
<evidence type="ECO:0000256" key="1">
    <source>
        <dbReference type="ARBA" id="ARBA00008056"/>
    </source>
</evidence>
<gene>
    <name evidence="8" type="ORF">RB653_001602</name>
</gene>
<comment type="caution">
    <text evidence="8">The sequence shown here is derived from an EMBL/GenBank/DDBJ whole genome shotgun (WGS) entry which is preliminary data.</text>
</comment>
<evidence type="ECO:0000313" key="9">
    <source>
        <dbReference type="Proteomes" id="UP001344447"/>
    </source>
</evidence>
<reference evidence="8 9" key="1">
    <citation type="submission" date="2023-11" db="EMBL/GenBank/DDBJ databases">
        <title>Dfirmibasis_genome.</title>
        <authorList>
            <person name="Edelbroek B."/>
            <person name="Kjellin J."/>
            <person name="Jerlstrom-Hultqvist J."/>
            <person name="Soderbom F."/>
        </authorList>
    </citation>
    <scope>NUCLEOTIDE SEQUENCE [LARGE SCALE GENOMIC DNA]</scope>
    <source>
        <strain evidence="8 9">TNS-C-14</strain>
    </source>
</reference>
<protein>
    <recommendedName>
        <fullName evidence="7">Fe2OG dioxygenase domain-containing protein</fullName>
    </recommendedName>
</protein>
<dbReference type="InterPro" id="IPR044861">
    <property type="entry name" value="IPNS-like_FE2OG_OXY"/>
</dbReference>
<dbReference type="PRINTS" id="PR00682">
    <property type="entry name" value="IPNSYNTHASE"/>
</dbReference>
<organism evidence="8 9">
    <name type="scientific">Dictyostelium firmibasis</name>
    <dbReference type="NCBI Taxonomy" id="79012"/>
    <lineage>
        <taxon>Eukaryota</taxon>
        <taxon>Amoebozoa</taxon>
        <taxon>Evosea</taxon>
        <taxon>Eumycetozoa</taxon>
        <taxon>Dictyostelia</taxon>
        <taxon>Dictyosteliales</taxon>
        <taxon>Dictyosteliaceae</taxon>
        <taxon>Dictyostelium</taxon>
    </lineage>
</organism>